<dbReference type="GO" id="GO:0005737">
    <property type="term" value="C:cytoplasm"/>
    <property type="evidence" value="ECO:0007669"/>
    <property type="project" value="UniProtKB-ARBA"/>
</dbReference>
<dbReference type="InterPro" id="IPR033248">
    <property type="entry name" value="Transketolase_C"/>
</dbReference>
<sequence>MQDETFPIDLGQLKPLTLDPSSPKLSESDKATLEHNIRLCRDAIVFFTALAGAKGLAGHSGGPYDTVPEVLMVRAFIAGGAPIVPILYDEAGHRVATQYLLSVLDGHMPAERLLHYREYDSGLPGHPEKGLTPGVAFSSGRLGHLWAFCNGVAMANPDKAVVLLGSDGSQMEGDDAEAARLAVAKGLNIKVLIDDNDVTISGHPQEYLAGFDLSRTLSGYGLTTETTMGEDLDALYVDLCRAFTSTAPHAVVIKRRMAVGIPGAEGDIHAHDALKADIAIAYLEKRGGYEKAIELLKGARKDESPLTYEGSSGEGKNREAFGKIINTMLDQMDEASRLESVRVFDNDLEGSCGLKAIREKHPEIYVRGGIMERGNFSAAAGFGSADGRQGIYGTFSAFLEMVVSEITMARLNFANVLAHFSHSGVDDMADNSCHFGINSMFADGGIDPHEGQDNTRLYFPADRHQFAACVKRVFGDPGLRFVFSTRAAVPDLLDEDGRPFYEGKDFEPGVDDIIRAADGGGFVVAFGETVYRALDAVIRLRESDVEVGLVNKATVNTLDDAMMERLAEAPWVLVVEGWNVKTGLGSRFGSHLLRYGFKGRYDHIGTHIEGGGGLWQQMGRQGLDPAGIEAAIRRLVDAAGARPKR</sequence>
<comment type="cofactor">
    <cofactor evidence="3">
        <name>thiamine diphosphate</name>
        <dbReference type="ChEBI" id="CHEBI:58937"/>
    </cofactor>
</comment>
<dbReference type="AlphaFoldDB" id="A0A838L4F3"/>
<evidence type="ECO:0000313" key="6">
    <source>
        <dbReference type="EMBL" id="MBA2934383.1"/>
    </source>
</evidence>
<protein>
    <submittedName>
        <fullName evidence="6">Transketolase</fullName>
    </submittedName>
</protein>
<dbReference type="Pfam" id="PF02780">
    <property type="entry name" value="Transketolase_C"/>
    <property type="match status" value="1"/>
</dbReference>
<dbReference type="PANTHER" id="PTHR43825:SF1">
    <property type="entry name" value="TRANSKETOLASE-LIKE PYRIMIDINE-BINDING DOMAIN-CONTAINING PROTEIN"/>
    <property type="match status" value="1"/>
</dbReference>
<accession>A0A838L4F3</accession>
<organism evidence="6 7">
    <name type="scientific">Sphingomonas chungangi</name>
    <dbReference type="NCBI Taxonomy" id="2683589"/>
    <lineage>
        <taxon>Bacteria</taxon>
        <taxon>Pseudomonadati</taxon>
        <taxon>Pseudomonadota</taxon>
        <taxon>Alphaproteobacteria</taxon>
        <taxon>Sphingomonadales</taxon>
        <taxon>Sphingomonadaceae</taxon>
        <taxon>Sphingomonas</taxon>
    </lineage>
</organism>
<dbReference type="InterPro" id="IPR009014">
    <property type="entry name" value="Transketo_C/PFOR_II"/>
</dbReference>
<comment type="cofactor">
    <cofactor evidence="2">
        <name>Mg(2+)</name>
        <dbReference type="ChEBI" id="CHEBI:18420"/>
    </cofactor>
</comment>
<dbReference type="InterPro" id="IPR051157">
    <property type="entry name" value="PDH/Transketolase"/>
</dbReference>
<dbReference type="InterPro" id="IPR005474">
    <property type="entry name" value="Transketolase_N"/>
</dbReference>
<dbReference type="InterPro" id="IPR029061">
    <property type="entry name" value="THDP-binding"/>
</dbReference>
<comment type="similarity">
    <text evidence="4">Belongs to the transketolase family.</text>
</comment>
<dbReference type="Pfam" id="PF02779">
    <property type="entry name" value="Transket_pyr"/>
    <property type="match status" value="1"/>
</dbReference>
<name>A0A838L4F3_9SPHN</name>
<feature type="domain" description="Transketolase-like pyrimidine-binding" evidence="5">
    <location>
        <begin position="315"/>
        <end position="491"/>
    </location>
</feature>
<dbReference type="SUPFAM" id="SSF52922">
    <property type="entry name" value="TK C-terminal domain-like"/>
    <property type="match status" value="1"/>
</dbReference>
<dbReference type="Proteomes" id="UP000570166">
    <property type="component" value="Unassembled WGS sequence"/>
</dbReference>
<proteinExistence type="inferred from homology"/>
<evidence type="ECO:0000259" key="5">
    <source>
        <dbReference type="SMART" id="SM00861"/>
    </source>
</evidence>
<keyword evidence="7" id="KW-1185">Reference proteome</keyword>
<dbReference type="EMBL" id="JACEIB010000006">
    <property type="protein sequence ID" value="MBA2934383.1"/>
    <property type="molecule type" value="Genomic_DNA"/>
</dbReference>
<evidence type="ECO:0000256" key="3">
    <source>
        <dbReference type="ARBA" id="ARBA00001964"/>
    </source>
</evidence>
<dbReference type="SMART" id="SM00861">
    <property type="entry name" value="Transket_pyr"/>
    <property type="match status" value="1"/>
</dbReference>
<gene>
    <name evidence="6" type="ORF">HZF05_09755</name>
</gene>
<dbReference type="Gene3D" id="3.40.50.920">
    <property type="match status" value="1"/>
</dbReference>
<dbReference type="Gene3D" id="3.40.50.970">
    <property type="match status" value="2"/>
</dbReference>
<evidence type="ECO:0000313" key="7">
    <source>
        <dbReference type="Proteomes" id="UP000570166"/>
    </source>
</evidence>
<evidence type="ECO:0000256" key="1">
    <source>
        <dbReference type="ARBA" id="ARBA00001936"/>
    </source>
</evidence>
<dbReference type="InterPro" id="IPR005475">
    <property type="entry name" value="Transketolase-like_Pyr-bd"/>
</dbReference>
<evidence type="ECO:0000256" key="2">
    <source>
        <dbReference type="ARBA" id="ARBA00001946"/>
    </source>
</evidence>
<evidence type="ECO:0000256" key="4">
    <source>
        <dbReference type="ARBA" id="ARBA00007131"/>
    </source>
</evidence>
<dbReference type="SUPFAM" id="SSF52518">
    <property type="entry name" value="Thiamin diphosphate-binding fold (THDP-binding)"/>
    <property type="match status" value="2"/>
</dbReference>
<reference evidence="6 7" key="1">
    <citation type="submission" date="2020-07" db="EMBL/GenBank/DDBJ databases">
        <authorList>
            <person name="Sun Q."/>
        </authorList>
    </citation>
    <scope>NUCLEOTIDE SEQUENCE [LARGE SCALE GENOMIC DNA]</scope>
    <source>
        <strain evidence="6 7">CGMCC 1.13654</strain>
    </source>
</reference>
<dbReference type="PANTHER" id="PTHR43825">
    <property type="entry name" value="PYRUVATE DEHYDROGENASE E1 COMPONENT"/>
    <property type="match status" value="1"/>
</dbReference>
<comment type="cofactor">
    <cofactor evidence="1">
        <name>Mn(2+)</name>
        <dbReference type="ChEBI" id="CHEBI:29035"/>
    </cofactor>
</comment>
<dbReference type="Pfam" id="PF00456">
    <property type="entry name" value="Transketolase_N"/>
    <property type="match status" value="1"/>
</dbReference>
<comment type="caution">
    <text evidence="6">The sequence shown here is derived from an EMBL/GenBank/DDBJ whole genome shotgun (WGS) entry which is preliminary data.</text>
</comment>